<reference evidence="3" key="2">
    <citation type="journal article" date="2022" name="Front. Microbiol.">
        <title>Comparative Genomic Analysis Revealed Distinct Molecular Components and Organization of CO2-Concentrating Mechanism in Thermophilic Cyanobacteria.</title>
        <authorList>
            <person name="Tang J."/>
            <person name="Zhou H."/>
            <person name="Yao D."/>
            <person name="Riaz S."/>
            <person name="You D."/>
            <person name="Klepacz-Smolka A."/>
            <person name="Daroch M."/>
        </authorList>
    </citation>
    <scope>NUCLEOTIDE SEQUENCE [LARGE SCALE GENOMIC DNA]</scope>
    <source>
        <strain evidence="3">PCC 6715</strain>
    </source>
</reference>
<dbReference type="KEGG" id="slw:BRW62_12185"/>
<dbReference type="GO" id="GO:0016020">
    <property type="term" value="C:membrane"/>
    <property type="evidence" value="ECO:0007669"/>
    <property type="project" value="InterPro"/>
</dbReference>
<dbReference type="InterPro" id="IPR002758">
    <property type="entry name" value="Cation_antiport_E"/>
</dbReference>
<dbReference type="RefSeq" id="WP_198406056.1">
    <property type="nucleotide sequence ID" value="NZ_CP018092.1"/>
</dbReference>
<dbReference type="Pfam" id="PF01899">
    <property type="entry name" value="MNHE"/>
    <property type="match status" value="1"/>
</dbReference>
<protein>
    <submittedName>
        <fullName evidence="2">Cation:proton antiporter</fullName>
    </submittedName>
</protein>
<reference evidence="2 3" key="1">
    <citation type="submission" date="2016-11" db="EMBL/GenBank/DDBJ databases">
        <title>Complete genome sequence of thermophilic cyanobacteria strain Synechococcus sp. PCC6715.</title>
        <authorList>
            <person name="Tang J."/>
            <person name="Daroch M."/>
            <person name="Liang Y."/>
            <person name="Jiang D."/>
            <person name="Shah M."/>
        </authorList>
    </citation>
    <scope>NUCLEOTIDE SEQUENCE [LARGE SCALE GENOMIC DNA]</scope>
    <source>
        <strain evidence="2 3">PCC 6715</strain>
    </source>
</reference>
<evidence type="ECO:0000313" key="3">
    <source>
        <dbReference type="Proteomes" id="UP000231057"/>
    </source>
</evidence>
<keyword evidence="1" id="KW-1133">Transmembrane helix</keyword>
<dbReference type="GO" id="GO:0008324">
    <property type="term" value="F:monoatomic cation transmembrane transporter activity"/>
    <property type="evidence" value="ECO:0007669"/>
    <property type="project" value="InterPro"/>
</dbReference>
<feature type="transmembrane region" description="Helical" evidence="1">
    <location>
        <begin position="12"/>
        <end position="37"/>
    </location>
</feature>
<name>A0A2D2Q499_PARLV</name>
<dbReference type="AlphaFoldDB" id="A0A2D2Q499"/>
<dbReference type="EMBL" id="CP018092">
    <property type="protein sequence ID" value="ATS19361.1"/>
    <property type="molecule type" value="Genomic_DNA"/>
</dbReference>
<keyword evidence="3" id="KW-1185">Reference proteome</keyword>
<evidence type="ECO:0000256" key="1">
    <source>
        <dbReference type="SAM" id="Phobius"/>
    </source>
</evidence>
<keyword evidence="1" id="KW-0812">Transmembrane</keyword>
<sequence>MTINYLNFALRLAIWLLLTADFGLVNVLIGVVVALLLPQSRVRAASLRQWLSTLGKVAMAVPRAYAEAIEILLRPHRHEAVVRQPVSPTRSPGLIFLDIFAITFTPKTIVLHYDEQGWFEVHELVQQRPQLGTTKNPKEDSGQ</sequence>
<proteinExistence type="predicted"/>
<accession>A0A2D2Q499</accession>
<gene>
    <name evidence="2" type="ORF">BRW62_12185</name>
</gene>
<evidence type="ECO:0000313" key="2">
    <source>
        <dbReference type="EMBL" id="ATS19361.1"/>
    </source>
</evidence>
<organism evidence="2 3">
    <name type="scientific">Parathermosynechococcus lividus PCC 6715</name>
    <dbReference type="NCBI Taxonomy" id="1917166"/>
    <lineage>
        <taxon>Bacteria</taxon>
        <taxon>Bacillati</taxon>
        <taxon>Cyanobacteriota</taxon>
        <taxon>Cyanophyceae</taxon>
        <taxon>Acaryochloridales</taxon>
        <taxon>Thermosynechococcaceae</taxon>
        <taxon>Parathermosynechococcus</taxon>
    </lineage>
</organism>
<keyword evidence="1" id="KW-0472">Membrane</keyword>
<dbReference type="Proteomes" id="UP000231057">
    <property type="component" value="Chromosome"/>
</dbReference>